<gene>
    <name evidence="1" type="ORF">GLOTRDRAFT_129187</name>
</gene>
<dbReference type="KEGG" id="gtr:GLOTRDRAFT_129187"/>
<dbReference type="GeneID" id="19301867"/>
<reference evidence="1 2" key="1">
    <citation type="journal article" date="2012" name="Science">
        <title>The Paleozoic origin of enzymatic lignin decomposition reconstructed from 31 fungal genomes.</title>
        <authorList>
            <person name="Floudas D."/>
            <person name="Binder M."/>
            <person name="Riley R."/>
            <person name="Barry K."/>
            <person name="Blanchette R.A."/>
            <person name="Henrissat B."/>
            <person name="Martinez A.T."/>
            <person name="Otillar R."/>
            <person name="Spatafora J.W."/>
            <person name="Yadav J.S."/>
            <person name="Aerts A."/>
            <person name="Benoit I."/>
            <person name="Boyd A."/>
            <person name="Carlson A."/>
            <person name="Copeland A."/>
            <person name="Coutinho P.M."/>
            <person name="de Vries R.P."/>
            <person name="Ferreira P."/>
            <person name="Findley K."/>
            <person name="Foster B."/>
            <person name="Gaskell J."/>
            <person name="Glotzer D."/>
            <person name="Gorecki P."/>
            <person name="Heitman J."/>
            <person name="Hesse C."/>
            <person name="Hori C."/>
            <person name="Igarashi K."/>
            <person name="Jurgens J.A."/>
            <person name="Kallen N."/>
            <person name="Kersten P."/>
            <person name="Kohler A."/>
            <person name="Kuees U."/>
            <person name="Kumar T.K.A."/>
            <person name="Kuo A."/>
            <person name="LaButti K."/>
            <person name="Larrondo L.F."/>
            <person name="Lindquist E."/>
            <person name="Ling A."/>
            <person name="Lombard V."/>
            <person name="Lucas S."/>
            <person name="Lundell T."/>
            <person name="Martin R."/>
            <person name="McLaughlin D.J."/>
            <person name="Morgenstern I."/>
            <person name="Morin E."/>
            <person name="Murat C."/>
            <person name="Nagy L.G."/>
            <person name="Nolan M."/>
            <person name="Ohm R.A."/>
            <person name="Patyshakuliyeva A."/>
            <person name="Rokas A."/>
            <person name="Ruiz-Duenas F.J."/>
            <person name="Sabat G."/>
            <person name="Salamov A."/>
            <person name="Samejima M."/>
            <person name="Schmutz J."/>
            <person name="Slot J.C."/>
            <person name="St John F."/>
            <person name="Stenlid J."/>
            <person name="Sun H."/>
            <person name="Sun S."/>
            <person name="Syed K."/>
            <person name="Tsang A."/>
            <person name="Wiebenga A."/>
            <person name="Young D."/>
            <person name="Pisabarro A."/>
            <person name="Eastwood D.C."/>
            <person name="Martin F."/>
            <person name="Cullen D."/>
            <person name="Grigoriev I.V."/>
            <person name="Hibbett D.S."/>
        </authorList>
    </citation>
    <scope>NUCLEOTIDE SEQUENCE [LARGE SCALE GENOMIC DNA]</scope>
    <source>
        <strain evidence="1 2">ATCC 11539</strain>
    </source>
</reference>
<name>S7Q7K6_GLOTA</name>
<sequence length="87" mass="10437">MSKEEKDKFKQQILSLAEAYLDMYIPVTHQRGQWKLFLMEVLKQFPQELEKFKDAAPWFMLKKVSACILLCRKRTEHMSYLRAVVQV</sequence>
<proteinExistence type="predicted"/>
<keyword evidence="2" id="KW-1185">Reference proteome</keyword>
<evidence type="ECO:0000313" key="1">
    <source>
        <dbReference type="EMBL" id="EPQ55981.1"/>
    </source>
</evidence>
<evidence type="ECO:0000313" key="2">
    <source>
        <dbReference type="Proteomes" id="UP000030669"/>
    </source>
</evidence>
<dbReference type="Proteomes" id="UP000030669">
    <property type="component" value="Unassembled WGS sequence"/>
</dbReference>
<dbReference type="HOGENOM" id="CLU_2483575_0_0_1"/>
<accession>S7Q7K6</accession>
<dbReference type="RefSeq" id="XP_007865988.1">
    <property type="nucleotide sequence ID" value="XM_007867797.1"/>
</dbReference>
<protein>
    <submittedName>
        <fullName evidence="1">Uncharacterized protein</fullName>
    </submittedName>
</protein>
<dbReference type="EMBL" id="KB469301">
    <property type="protein sequence ID" value="EPQ55981.1"/>
    <property type="molecule type" value="Genomic_DNA"/>
</dbReference>
<organism evidence="1 2">
    <name type="scientific">Gloeophyllum trabeum (strain ATCC 11539 / FP-39264 / Madison 617)</name>
    <name type="common">Brown rot fungus</name>
    <dbReference type="NCBI Taxonomy" id="670483"/>
    <lineage>
        <taxon>Eukaryota</taxon>
        <taxon>Fungi</taxon>
        <taxon>Dikarya</taxon>
        <taxon>Basidiomycota</taxon>
        <taxon>Agaricomycotina</taxon>
        <taxon>Agaricomycetes</taxon>
        <taxon>Gloeophyllales</taxon>
        <taxon>Gloeophyllaceae</taxon>
        <taxon>Gloeophyllum</taxon>
    </lineage>
</organism>
<dbReference type="AlphaFoldDB" id="S7Q7K6"/>